<dbReference type="STRING" id="1798542.A3F54_05475"/>
<dbReference type="GO" id="GO:0019843">
    <property type="term" value="F:rRNA binding"/>
    <property type="evidence" value="ECO:0007669"/>
    <property type="project" value="UniProtKB-UniRule"/>
</dbReference>
<dbReference type="CDD" id="cd07026">
    <property type="entry name" value="Ribosomal_L20"/>
    <property type="match status" value="1"/>
</dbReference>
<proteinExistence type="inferred from homology"/>
<organism evidence="7 8">
    <name type="scientific">Candidatus Kerfeldbacteria bacterium RIFCSPHIGHO2_12_FULL_48_17</name>
    <dbReference type="NCBI Taxonomy" id="1798542"/>
    <lineage>
        <taxon>Bacteria</taxon>
        <taxon>Candidatus Kerfeldiibacteriota</taxon>
    </lineage>
</organism>
<comment type="similarity">
    <text evidence="1 5 6">Belongs to the bacterial ribosomal protein bL20 family.</text>
</comment>
<dbReference type="GO" id="GO:0006412">
    <property type="term" value="P:translation"/>
    <property type="evidence" value="ECO:0007669"/>
    <property type="project" value="InterPro"/>
</dbReference>
<gene>
    <name evidence="5" type="primary">rplT</name>
    <name evidence="7" type="ORF">A3F54_05475</name>
</gene>
<evidence type="ECO:0000256" key="3">
    <source>
        <dbReference type="ARBA" id="ARBA00023274"/>
    </source>
</evidence>
<dbReference type="EMBL" id="MHKD01000013">
    <property type="protein sequence ID" value="OGY84529.1"/>
    <property type="molecule type" value="Genomic_DNA"/>
</dbReference>
<reference evidence="7 8" key="1">
    <citation type="journal article" date="2016" name="Nat. Commun.">
        <title>Thousands of microbial genomes shed light on interconnected biogeochemical processes in an aquifer system.</title>
        <authorList>
            <person name="Anantharaman K."/>
            <person name="Brown C.T."/>
            <person name="Hug L.A."/>
            <person name="Sharon I."/>
            <person name="Castelle C.J."/>
            <person name="Probst A.J."/>
            <person name="Thomas B.C."/>
            <person name="Singh A."/>
            <person name="Wilkins M.J."/>
            <person name="Karaoz U."/>
            <person name="Brodie E.L."/>
            <person name="Williams K.H."/>
            <person name="Hubbard S.S."/>
            <person name="Banfield J.F."/>
        </authorList>
    </citation>
    <scope>NUCLEOTIDE SEQUENCE [LARGE SCALE GENOMIC DNA]</scope>
</reference>
<name>A0A1G2B7D6_9BACT</name>
<keyword evidence="2 5" id="KW-0689">Ribosomal protein</keyword>
<dbReference type="GO" id="GO:1990904">
    <property type="term" value="C:ribonucleoprotein complex"/>
    <property type="evidence" value="ECO:0007669"/>
    <property type="project" value="UniProtKB-KW"/>
</dbReference>
<evidence type="ECO:0000313" key="7">
    <source>
        <dbReference type="EMBL" id="OGY84529.1"/>
    </source>
</evidence>
<dbReference type="AlphaFoldDB" id="A0A1G2B7D6"/>
<dbReference type="InterPro" id="IPR035566">
    <property type="entry name" value="Ribosomal_protein_bL20_C"/>
</dbReference>
<evidence type="ECO:0000256" key="4">
    <source>
        <dbReference type="ARBA" id="ARBA00035172"/>
    </source>
</evidence>
<dbReference type="InterPro" id="IPR005813">
    <property type="entry name" value="Ribosomal_bL20"/>
</dbReference>
<protein>
    <recommendedName>
        <fullName evidence="4 5">Large ribosomal subunit protein bL20</fullName>
    </recommendedName>
</protein>
<evidence type="ECO:0000256" key="2">
    <source>
        <dbReference type="ARBA" id="ARBA00022980"/>
    </source>
</evidence>
<dbReference type="Gene3D" id="6.10.160.10">
    <property type="match status" value="1"/>
</dbReference>
<dbReference type="Pfam" id="PF00453">
    <property type="entry name" value="Ribosomal_L20"/>
    <property type="match status" value="1"/>
</dbReference>
<keyword evidence="3 5" id="KW-0687">Ribonucleoprotein</keyword>
<sequence>MPRVKRGKTHVKRRRRLLKGTKGYHWGRKNTIKAAKTATLKAGVHSYAGRRNKKRVARSGWLATLNAAVREEGMSYSKFIGAAKKKNIALDRKVLADIAINEPAAWKKIVEMVKA</sequence>
<comment type="caution">
    <text evidence="7">The sequence shown here is derived from an EMBL/GenBank/DDBJ whole genome shotgun (WGS) entry which is preliminary data.</text>
</comment>
<dbReference type="Gene3D" id="1.10.1900.20">
    <property type="entry name" value="Ribosomal protein L20"/>
    <property type="match status" value="1"/>
</dbReference>
<dbReference type="GO" id="GO:0005840">
    <property type="term" value="C:ribosome"/>
    <property type="evidence" value="ECO:0007669"/>
    <property type="project" value="UniProtKB-KW"/>
</dbReference>
<dbReference type="HAMAP" id="MF_00382">
    <property type="entry name" value="Ribosomal_bL20"/>
    <property type="match status" value="1"/>
</dbReference>
<accession>A0A1G2B7D6</accession>
<dbReference type="NCBIfam" id="TIGR01032">
    <property type="entry name" value="rplT_bact"/>
    <property type="match status" value="1"/>
</dbReference>
<evidence type="ECO:0000313" key="8">
    <source>
        <dbReference type="Proteomes" id="UP000176952"/>
    </source>
</evidence>
<dbReference type="PRINTS" id="PR00062">
    <property type="entry name" value="RIBOSOMALL20"/>
</dbReference>
<dbReference type="SUPFAM" id="SSF74731">
    <property type="entry name" value="Ribosomal protein L20"/>
    <property type="match status" value="1"/>
</dbReference>
<evidence type="ECO:0000256" key="1">
    <source>
        <dbReference type="ARBA" id="ARBA00007698"/>
    </source>
</evidence>
<keyword evidence="5 6" id="KW-0694">RNA-binding</keyword>
<keyword evidence="5 6" id="KW-0699">rRNA-binding</keyword>
<dbReference type="GO" id="GO:0000027">
    <property type="term" value="P:ribosomal large subunit assembly"/>
    <property type="evidence" value="ECO:0007669"/>
    <property type="project" value="UniProtKB-UniRule"/>
</dbReference>
<dbReference type="Proteomes" id="UP000176952">
    <property type="component" value="Unassembled WGS sequence"/>
</dbReference>
<evidence type="ECO:0000256" key="6">
    <source>
        <dbReference type="RuleBase" id="RU000560"/>
    </source>
</evidence>
<comment type="function">
    <text evidence="5 6">Binds directly to 23S ribosomal RNA and is necessary for the in vitro assembly process of the 50S ribosomal subunit. It is not involved in the protein synthesizing functions of that subunit.</text>
</comment>
<dbReference type="GO" id="GO:0003735">
    <property type="term" value="F:structural constituent of ribosome"/>
    <property type="evidence" value="ECO:0007669"/>
    <property type="project" value="InterPro"/>
</dbReference>
<dbReference type="FunFam" id="1.10.1900.20:FF:000001">
    <property type="entry name" value="50S ribosomal protein L20"/>
    <property type="match status" value="1"/>
</dbReference>
<evidence type="ECO:0000256" key="5">
    <source>
        <dbReference type="HAMAP-Rule" id="MF_00382"/>
    </source>
</evidence>
<dbReference type="PANTHER" id="PTHR10986">
    <property type="entry name" value="39S RIBOSOMAL PROTEIN L20"/>
    <property type="match status" value="1"/>
</dbReference>